<dbReference type="PROSITE" id="PS51880">
    <property type="entry name" value="TGS"/>
    <property type="match status" value="1"/>
</dbReference>
<dbReference type="SUPFAM" id="SSF81271">
    <property type="entry name" value="TGS-like"/>
    <property type="match status" value="1"/>
</dbReference>
<evidence type="ECO:0000259" key="4">
    <source>
        <dbReference type="PROSITE" id="PS51831"/>
    </source>
</evidence>
<evidence type="ECO:0000256" key="2">
    <source>
        <dbReference type="SAM" id="MobiDB-lite"/>
    </source>
</evidence>
<dbReference type="Gene3D" id="1.10.3210.10">
    <property type="entry name" value="Hypothetical protein af1432"/>
    <property type="match status" value="1"/>
</dbReference>
<reference evidence="6 7" key="1">
    <citation type="journal article" date="2011" name="J. Bacteriol.">
        <title>Genome sequence of the mercury-methylating strain Desulfovibrio desulfuricans ND132.</title>
        <authorList>
            <person name="Brown S.D."/>
            <person name="Gilmour C.C."/>
            <person name="Kucken A.M."/>
            <person name="Wall J.D."/>
            <person name="Elias D.A."/>
            <person name="Brandt C.C."/>
            <person name="Podar M."/>
            <person name="Chertkov O."/>
            <person name="Held B."/>
            <person name="Bruce D.C."/>
            <person name="Detter J.C."/>
            <person name="Tapia R."/>
            <person name="Han C.S."/>
            <person name="Goodwin L.A."/>
            <person name="Cheng J.F."/>
            <person name="Pitluck S."/>
            <person name="Woyke T."/>
            <person name="Mikhailova N."/>
            <person name="Ivanova N.N."/>
            <person name="Han J."/>
            <person name="Lucas S."/>
            <person name="Lapidus A.L."/>
            <person name="Land M.L."/>
            <person name="Hauser L.J."/>
            <person name="Palumbo A.V."/>
        </authorList>
    </citation>
    <scope>NUCLEOTIDE SEQUENCE [LARGE SCALE GENOMIC DNA]</scope>
    <source>
        <strain evidence="6 7">ND132</strain>
    </source>
</reference>
<dbReference type="Gene3D" id="3.30.70.260">
    <property type="match status" value="1"/>
</dbReference>
<dbReference type="AlphaFoldDB" id="F0JDK3"/>
<dbReference type="OrthoDB" id="9805041at2"/>
<dbReference type="GO" id="GO:0005886">
    <property type="term" value="C:plasma membrane"/>
    <property type="evidence" value="ECO:0007669"/>
    <property type="project" value="TreeGrafter"/>
</dbReference>
<gene>
    <name evidence="6" type="ORF">DND132_0154</name>
</gene>
<dbReference type="InterPro" id="IPR003607">
    <property type="entry name" value="HD/PDEase_dom"/>
</dbReference>
<feature type="region of interest" description="Disordered" evidence="2">
    <location>
        <begin position="564"/>
        <end position="589"/>
    </location>
</feature>
<dbReference type="InterPro" id="IPR004095">
    <property type="entry name" value="TGS"/>
</dbReference>
<accession>F0JDK3</accession>
<dbReference type="SUPFAM" id="SSF109604">
    <property type="entry name" value="HD-domain/PDEase-like"/>
    <property type="match status" value="1"/>
</dbReference>
<dbReference type="RefSeq" id="WP_014320800.1">
    <property type="nucleotide sequence ID" value="NC_016803.1"/>
</dbReference>
<comment type="function">
    <text evidence="1">In eubacteria ppGpp (guanosine 3'-diphosphate 5'-diphosphate) is a mediator of the stringent response that coordinates a variety of cellular activities in response to changes in nutritional abundance.</text>
</comment>
<dbReference type="InterPro" id="IPR007685">
    <property type="entry name" value="RelA_SpoT"/>
</dbReference>
<dbReference type="InterPro" id="IPR043519">
    <property type="entry name" value="NT_sf"/>
</dbReference>
<keyword evidence="7" id="KW-1185">Reference proteome</keyword>
<dbReference type="PROSITE" id="PS51671">
    <property type="entry name" value="ACT"/>
    <property type="match status" value="1"/>
</dbReference>
<dbReference type="SMR" id="F0JDK3"/>
<dbReference type="Gene3D" id="3.10.20.30">
    <property type="match status" value="1"/>
</dbReference>
<dbReference type="Pfam" id="PF13328">
    <property type="entry name" value="HD_4"/>
    <property type="match status" value="1"/>
</dbReference>
<evidence type="ECO:0000259" key="5">
    <source>
        <dbReference type="PROSITE" id="PS51880"/>
    </source>
</evidence>
<dbReference type="PANTHER" id="PTHR21262">
    <property type="entry name" value="GUANOSINE-3',5'-BIS DIPHOSPHATE 3'-PYROPHOSPHOHYDROLASE"/>
    <property type="match status" value="1"/>
</dbReference>
<dbReference type="EMBL" id="CP003220">
    <property type="protein sequence ID" value="EGB13372.1"/>
    <property type="molecule type" value="Genomic_DNA"/>
</dbReference>
<dbReference type="PROSITE" id="PS51831">
    <property type="entry name" value="HD"/>
    <property type="match status" value="1"/>
</dbReference>
<evidence type="ECO:0000313" key="7">
    <source>
        <dbReference type="Proteomes" id="UP000007845"/>
    </source>
</evidence>
<dbReference type="InterPro" id="IPR045865">
    <property type="entry name" value="ACT-like_dom_sf"/>
</dbReference>
<dbReference type="GO" id="GO:0008893">
    <property type="term" value="F:guanosine-3',5'-bis(diphosphate) 3'-diphosphatase activity"/>
    <property type="evidence" value="ECO:0007669"/>
    <property type="project" value="TreeGrafter"/>
</dbReference>
<dbReference type="Pfam" id="PF02824">
    <property type="entry name" value="TGS"/>
    <property type="match status" value="1"/>
</dbReference>
<evidence type="ECO:0000256" key="1">
    <source>
        <dbReference type="RuleBase" id="RU003847"/>
    </source>
</evidence>
<dbReference type="SMART" id="SM00471">
    <property type="entry name" value="HDc"/>
    <property type="match status" value="1"/>
</dbReference>
<dbReference type="Pfam" id="PF19296">
    <property type="entry name" value="RelA_AH_RIS"/>
    <property type="match status" value="1"/>
</dbReference>
<dbReference type="FunFam" id="1.10.3210.10:FF:000001">
    <property type="entry name" value="GTP pyrophosphokinase RelA"/>
    <property type="match status" value="1"/>
</dbReference>
<dbReference type="KEGG" id="ddn:DND132_0154"/>
<dbReference type="InterPro" id="IPR012676">
    <property type="entry name" value="TGS-like"/>
</dbReference>
<dbReference type="Proteomes" id="UP000007845">
    <property type="component" value="Chromosome"/>
</dbReference>
<evidence type="ECO:0000259" key="3">
    <source>
        <dbReference type="PROSITE" id="PS51671"/>
    </source>
</evidence>
<dbReference type="PANTHER" id="PTHR21262:SF36">
    <property type="entry name" value="BIFUNCTIONAL (P)PPGPP SYNTHASE_HYDROLASE SPOT"/>
    <property type="match status" value="1"/>
</dbReference>
<dbReference type="InterPro" id="IPR012675">
    <property type="entry name" value="Beta-grasp_dom_sf"/>
</dbReference>
<dbReference type="HOGENOM" id="CLU_012300_3_0_7"/>
<dbReference type="eggNOG" id="COG0317">
    <property type="taxonomic scope" value="Bacteria"/>
</dbReference>
<name>F0JDK3_9BACT</name>
<dbReference type="CDD" id="cd00077">
    <property type="entry name" value="HDc"/>
    <property type="match status" value="1"/>
</dbReference>
<feature type="domain" description="HD" evidence="4">
    <location>
        <begin position="45"/>
        <end position="144"/>
    </location>
</feature>
<dbReference type="CDD" id="cd04876">
    <property type="entry name" value="ACT_RelA-SpoT"/>
    <property type="match status" value="1"/>
</dbReference>
<protein>
    <submittedName>
        <fullName evidence="6">(P)ppGpp synthetase I, SpoT/RelA</fullName>
    </submittedName>
</protein>
<dbReference type="NCBIfam" id="TIGR00691">
    <property type="entry name" value="spoT_relA"/>
    <property type="match status" value="1"/>
</dbReference>
<dbReference type="Pfam" id="PF13291">
    <property type="entry name" value="ACT_4"/>
    <property type="match status" value="1"/>
</dbReference>
<dbReference type="FunFam" id="3.30.460.10:FF:000001">
    <property type="entry name" value="GTP pyrophosphokinase RelA"/>
    <property type="match status" value="1"/>
</dbReference>
<dbReference type="GO" id="GO:0015949">
    <property type="term" value="P:nucleobase-containing small molecule interconversion"/>
    <property type="evidence" value="ECO:0007669"/>
    <property type="project" value="UniProtKB-ARBA"/>
</dbReference>
<feature type="domain" description="TGS" evidence="5">
    <location>
        <begin position="392"/>
        <end position="453"/>
    </location>
</feature>
<dbReference type="InterPro" id="IPR045600">
    <property type="entry name" value="RelA/SpoT_AH_RIS"/>
</dbReference>
<dbReference type="InterPro" id="IPR004811">
    <property type="entry name" value="RelA/Spo_fam"/>
</dbReference>
<dbReference type="Pfam" id="PF04607">
    <property type="entry name" value="RelA_SpoT"/>
    <property type="match status" value="1"/>
</dbReference>
<dbReference type="InterPro" id="IPR006674">
    <property type="entry name" value="HD_domain"/>
</dbReference>
<feature type="domain" description="ACT" evidence="3">
    <location>
        <begin position="664"/>
        <end position="737"/>
    </location>
</feature>
<dbReference type="CDD" id="cd05399">
    <property type="entry name" value="NT_Rel-Spo_like"/>
    <property type="match status" value="1"/>
</dbReference>
<dbReference type="GO" id="GO:0015969">
    <property type="term" value="P:guanosine tetraphosphate metabolic process"/>
    <property type="evidence" value="ECO:0007669"/>
    <property type="project" value="InterPro"/>
</dbReference>
<dbReference type="FunFam" id="3.10.20.30:FF:000002">
    <property type="entry name" value="GTP pyrophosphokinase (RelA/SpoT)"/>
    <property type="match status" value="1"/>
</dbReference>
<dbReference type="GO" id="GO:0008728">
    <property type="term" value="F:GTP diphosphokinase activity"/>
    <property type="evidence" value="ECO:0007669"/>
    <property type="project" value="TreeGrafter"/>
</dbReference>
<dbReference type="CDD" id="cd01668">
    <property type="entry name" value="TGS_RSH"/>
    <property type="match status" value="1"/>
</dbReference>
<dbReference type="SUPFAM" id="SSF55021">
    <property type="entry name" value="ACT-like"/>
    <property type="match status" value="1"/>
</dbReference>
<dbReference type="SUPFAM" id="SSF81301">
    <property type="entry name" value="Nucleotidyltransferase"/>
    <property type="match status" value="1"/>
</dbReference>
<dbReference type="InterPro" id="IPR033655">
    <property type="entry name" value="TGS_RelA/SpoT"/>
</dbReference>
<organism evidence="6 7">
    <name type="scientific">Pseudodesulfovibrio mercurii</name>
    <dbReference type="NCBI Taxonomy" id="641491"/>
    <lineage>
        <taxon>Bacteria</taxon>
        <taxon>Pseudomonadati</taxon>
        <taxon>Thermodesulfobacteriota</taxon>
        <taxon>Desulfovibrionia</taxon>
        <taxon>Desulfovibrionales</taxon>
        <taxon>Desulfovibrionaceae</taxon>
    </lineage>
</organism>
<comment type="similarity">
    <text evidence="1">Belongs to the relA/spoT family.</text>
</comment>
<evidence type="ECO:0000313" key="6">
    <source>
        <dbReference type="EMBL" id="EGB13372.1"/>
    </source>
</evidence>
<dbReference type="Gene3D" id="3.30.460.10">
    <property type="entry name" value="Beta Polymerase, domain 2"/>
    <property type="match status" value="1"/>
</dbReference>
<dbReference type="SMART" id="SM00954">
    <property type="entry name" value="RelA_SpoT"/>
    <property type="match status" value="1"/>
</dbReference>
<dbReference type="STRING" id="641491.DND132_0154"/>
<dbReference type="GO" id="GO:0042594">
    <property type="term" value="P:response to starvation"/>
    <property type="evidence" value="ECO:0007669"/>
    <property type="project" value="TreeGrafter"/>
</dbReference>
<sequence>MIRINEITDKVASYIKDPDLDLIQRAYVFSAQAHDGVVRRSGEPYISHPMNVAYLLADMQLDEATVAAGLLHDTVEDTDTTVDEIEELFGSDVADIVDGVTKISRMDFESKAVQQAENIRKLILAMAEDIRVLMVKLADRLHNMRTLEYMKPVKQRLIAQETQDIYAPLANRLGLHRVKTELEDLCLRYLRPDVYAQLSEAVHEHRAAGEPYIDKVIGLITDMLKKNKIKGRVFGRTKHLHSIQVKMEQQGLTFDEIYDLIAFRVIVGSLKDCYAVLGLIHAAWRPVPGRFKDYISIPKANMYQSLHTTVMGPDGERIEIQIRTEEMHRIAEYGVAAHWQYKEVGKGAKKGKTAGRRDAERYTWLKQIMDWQRELSDPREFMSSLRLEMFQDEVYVFTPNGDIKELPDGATPVDFAYSIHSEVGDKCAGAKVNGRIVPLQYRLQNGDSVEIITDKNRVPSRDWLKFVKTAKARTRIKHYTRTVEKERAISLAKEMLEKEGRRVGINMQKAIKDGELIKLAGEFNCGSVDELLTQIGFSRFTPRKVVKRLYAVLHGETLDERKLKEKAAVATEPEEEQQPSAPSPVEIGKKPKADGLQISGVDNVLVRFASCCNPLPGEPIIGYITRGRGVTVHRIDCPNVGHFEDERLIQVSWEGVEEKPYPAKVKIKCLNKPGMLGRICSMLADLDVNIDSGEFESKVDGTTLLNFTVEVKDLDQLYSALAEVKKLKAVKEAIRVS</sequence>
<dbReference type="InterPro" id="IPR002912">
    <property type="entry name" value="ACT_dom"/>
</dbReference>
<proteinExistence type="inferred from homology"/>